<accession>A0ABZ0WSB9</accession>
<evidence type="ECO:0000256" key="1">
    <source>
        <dbReference type="SAM" id="MobiDB-lite"/>
    </source>
</evidence>
<sequence length="89" mass="9976">MASGATNTQLDGGAHPASIPLDGFSNWKSVQIFTGNRSREWVRLQEKAGRFPRRVRLTQRTTLWPNRELHRWAADPIGYTADAADQQAA</sequence>
<feature type="compositionally biased region" description="Polar residues" evidence="1">
    <location>
        <begin position="1"/>
        <end position="10"/>
    </location>
</feature>
<dbReference type="Proteomes" id="UP001325479">
    <property type="component" value="Chromosome"/>
</dbReference>
<evidence type="ECO:0000313" key="2">
    <source>
        <dbReference type="EMBL" id="WQD80272.1"/>
    </source>
</evidence>
<name>A0ABZ0WSB9_9BURK</name>
<organism evidence="2 3">
    <name type="scientific">Paraburkholderia kururiensis</name>
    <dbReference type="NCBI Taxonomy" id="984307"/>
    <lineage>
        <taxon>Bacteria</taxon>
        <taxon>Pseudomonadati</taxon>
        <taxon>Pseudomonadota</taxon>
        <taxon>Betaproteobacteria</taxon>
        <taxon>Burkholderiales</taxon>
        <taxon>Burkholderiaceae</taxon>
        <taxon>Paraburkholderia</taxon>
    </lineage>
</organism>
<feature type="region of interest" description="Disordered" evidence="1">
    <location>
        <begin position="1"/>
        <end position="20"/>
    </location>
</feature>
<proteinExistence type="predicted"/>
<dbReference type="EMBL" id="CP139965">
    <property type="protein sequence ID" value="WQD80272.1"/>
    <property type="molecule type" value="Genomic_DNA"/>
</dbReference>
<keyword evidence="3" id="KW-1185">Reference proteome</keyword>
<gene>
    <name evidence="2" type="ORF">U0042_11640</name>
</gene>
<dbReference type="RefSeq" id="WP_114814595.1">
    <property type="nucleotide sequence ID" value="NZ_CP139965.1"/>
</dbReference>
<evidence type="ECO:0000313" key="3">
    <source>
        <dbReference type="Proteomes" id="UP001325479"/>
    </source>
</evidence>
<protein>
    <submittedName>
        <fullName evidence="2">AlpA family phage regulatory protein</fullName>
    </submittedName>
</protein>
<reference evidence="2 3" key="1">
    <citation type="submission" date="2023-12" db="EMBL/GenBank/DDBJ databases">
        <title>Genome sequencing and assembly of bacterial species from a model synthetic community.</title>
        <authorList>
            <person name="Hogle S.L."/>
        </authorList>
    </citation>
    <scope>NUCLEOTIDE SEQUENCE [LARGE SCALE GENOMIC DNA]</scope>
    <source>
        <strain evidence="2 3">HAMBI 2494</strain>
    </source>
</reference>